<feature type="compositionally biased region" description="Pro residues" evidence="1">
    <location>
        <begin position="575"/>
        <end position="588"/>
    </location>
</feature>
<dbReference type="Pfam" id="PF11832">
    <property type="entry name" value="DUF3352"/>
    <property type="match status" value="1"/>
</dbReference>
<name>A0ABV0JA42_9CYAN</name>
<dbReference type="Proteomes" id="UP001464891">
    <property type="component" value="Unassembled WGS sequence"/>
</dbReference>
<feature type="region of interest" description="Disordered" evidence="1">
    <location>
        <begin position="119"/>
        <end position="138"/>
    </location>
</feature>
<evidence type="ECO:0000256" key="1">
    <source>
        <dbReference type="SAM" id="MobiDB-lite"/>
    </source>
</evidence>
<dbReference type="EMBL" id="JAMPKM010000010">
    <property type="protein sequence ID" value="MEP0818654.1"/>
    <property type="molecule type" value="Genomic_DNA"/>
</dbReference>
<keyword evidence="3" id="KW-1185">Reference proteome</keyword>
<proteinExistence type="predicted"/>
<accession>A0ABV0JA42</accession>
<comment type="caution">
    <text evidence="2">The sequence shown here is derived from an EMBL/GenBank/DDBJ whole genome shotgun (WGS) entry which is preliminary data.</text>
</comment>
<feature type="compositionally biased region" description="Low complexity" evidence="1">
    <location>
        <begin position="560"/>
        <end position="574"/>
    </location>
</feature>
<dbReference type="InterPro" id="IPR021787">
    <property type="entry name" value="DUF3352"/>
</dbReference>
<evidence type="ECO:0000313" key="3">
    <source>
        <dbReference type="Proteomes" id="UP001464891"/>
    </source>
</evidence>
<protein>
    <submittedName>
        <fullName evidence="2">DUF3352 domain-containing protein</fullName>
    </submittedName>
</protein>
<feature type="compositionally biased region" description="Pro residues" evidence="1">
    <location>
        <begin position="125"/>
        <end position="134"/>
    </location>
</feature>
<reference evidence="2 3" key="1">
    <citation type="submission" date="2022-04" db="EMBL/GenBank/DDBJ databases">
        <title>Positive selection, recombination, and allopatry shape intraspecific diversity of widespread and dominant cyanobacteria.</title>
        <authorList>
            <person name="Wei J."/>
            <person name="Shu W."/>
            <person name="Hu C."/>
        </authorList>
    </citation>
    <scope>NUCLEOTIDE SEQUENCE [LARGE SCALE GENOMIC DNA]</scope>
    <source>
        <strain evidence="2 3">GB2-A4</strain>
    </source>
</reference>
<organism evidence="2 3">
    <name type="scientific">Trichocoleus desertorum GB2-A4</name>
    <dbReference type="NCBI Taxonomy" id="2933944"/>
    <lineage>
        <taxon>Bacteria</taxon>
        <taxon>Bacillati</taxon>
        <taxon>Cyanobacteriota</taxon>
        <taxon>Cyanophyceae</taxon>
        <taxon>Leptolyngbyales</taxon>
        <taxon>Trichocoleusaceae</taxon>
        <taxon>Trichocoleus</taxon>
    </lineage>
</organism>
<feature type="region of interest" description="Disordered" evidence="1">
    <location>
        <begin position="552"/>
        <end position="588"/>
    </location>
</feature>
<evidence type="ECO:0000313" key="2">
    <source>
        <dbReference type="EMBL" id="MEP0818654.1"/>
    </source>
</evidence>
<dbReference type="RefSeq" id="WP_190433069.1">
    <property type="nucleotide sequence ID" value="NZ_JAMPKM010000010.1"/>
</dbReference>
<sequence>MIDKKNKVALPLTLGAAGLLIAGGAATYWFITQRNTGSGELPVGANIIPQTALMAVSVSTDPGQWQTLRQFGTPETQALVDQNLAQWRDRLLTANGYNYQKDIQPWVGRQATFAFLPSQTATPASPSPTLPAPTPGGQQSVVLVLPITNPGQAQQALSQPKTGGGTQWTQRDYKGFQIRETQGAPTQNYSATVLDGRFLVVTTDPKITDQAIDTYKGGVSLLNAPGYTAALNKIGTNQGFANLYVNVPAAAAVASTSSAVPVAPESLSQQIQGLTAAFSLQPQGIQVQSVAWLKPDSKKKYTVANAAKNMTNRLPAETLVMASGGNLKQLWEQYIQGTNTATSPNLTNPQVLREGLQTQTGLDLDKDLLKWMDGEFSLALISNPQKAPTDLPAGLMFMVQASDRRAADKAFKQLDEVMAKRYNFKVNEVKVGNQSTITWSPALGGAIASHGWLDSNVAFLTVGAPVATSIIPKPATPLATSELFQSTVPAELKPNNGHFFIDVDRTLSSNLALIRLAPSSQVWAKAIQAIGVTGAISDERTTRYDVFVRLRQGNKPGSLPSPDASPDATSSPTASPTPAPEASPTPSP</sequence>
<gene>
    <name evidence="2" type="ORF">NC998_16260</name>
</gene>